<comment type="function">
    <text evidence="6">Involved in the biosynthesis of the chorismate, which leads to the biosynthesis of aromatic amino acids. Catalyzes the reversible NADPH linked reduction of 3-dehydroshikimate (DHSA) to yield shikimate (SA).</text>
</comment>
<reference evidence="11" key="1">
    <citation type="submission" date="2018-01" db="EMBL/GenBank/DDBJ databases">
        <authorList>
            <person name="Kerou L M."/>
        </authorList>
    </citation>
    <scope>NUCLEOTIDE SEQUENCE [LARGE SCALE GENOMIC DNA]</scope>
    <source>
        <strain evidence="11">SCU2</strain>
    </source>
</reference>
<comment type="caution">
    <text evidence="6">Lacks conserved residue(s) required for the propagation of feature annotation.</text>
</comment>
<keyword evidence="5 6" id="KW-0057">Aromatic amino acid biosynthesis</keyword>
<evidence type="ECO:0000313" key="11">
    <source>
        <dbReference type="Proteomes" id="UP000236248"/>
    </source>
</evidence>
<evidence type="ECO:0000256" key="7">
    <source>
        <dbReference type="SAM" id="MobiDB-lite"/>
    </source>
</evidence>
<dbReference type="InterPro" id="IPR011342">
    <property type="entry name" value="Shikimate_DH"/>
</dbReference>
<evidence type="ECO:0000313" key="10">
    <source>
        <dbReference type="EMBL" id="SPC33581.1"/>
    </source>
</evidence>
<dbReference type="HAMAP" id="MF_00222">
    <property type="entry name" value="Shikimate_DH_AroE"/>
    <property type="match status" value="1"/>
</dbReference>
<dbReference type="Gene3D" id="3.40.50.720">
    <property type="entry name" value="NAD(P)-binding Rossmann-like Domain"/>
    <property type="match status" value="1"/>
</dbReference>
<feature type="binding site" evidence="6">
    <location>
        <begin position="56"/>
        <end position="58"/>
    </location>
    <ligand>
        <name>shikimate</name>
        <dbReference type="ChEBI" id="CHEBI:36208"/>
    </ligand>
</feature>
<dbReference type="AlphaFoldDB" id="A0A2K5APK2"/>
<dbReference type="RefSeq" id="WP_103287584.1">
    <property type="nucleotide sequence ID" value="NZ_LT981265.1"/>
</dbReference>
<keyword evidence="11" id="KW-1185">Reference proteome</keyword>
<feature type="binding site" evidence="6">
    <location>
        <position position="264"/>
    </location>
    <ligand>
        <name>NADP(+)</name>
        <dbReference type="ChEBI" id="CHEBI:58349"/>
    </ligand>
</feature>
<dbReference type="KEGG" id="ncv:NCAV_0387"/>
<dbReference type="NCBIfam" id="TIGR00507">
    <property type="entry name" value="aroE"/>
    <property type="match status" value="1"/>
</dbReference>
<accession>A0A2K5APK2</accession>
<feature type="binding site" evidence="6">
    <location>
        <position position="294"/>
    </location>
    <ligand>
        <name>shikimate</name>
        <dbReference type="ChEBI" id="CHEBI:36208"/>
    </ligand>
</feature>
<dbReference type="GO" id="GO:0009423">
    <property type="term" value="P:chorismate biosynthetic process"/>
    <property type="evidence" value="ECO:0007669"/>
    <property type="project" value="UniProtKB-UniRule"/>
</dbReference>
<gene>
    <name evidence="6 10" type="primary">aroE</name>
    <name evidence="10" type="ORF">NCAV_0387</name>
</gene>
<dbReference type="Proteomes" id="UP000236248">
    <property type="component" value="Chromosome NCAV"/>
</dbReference>
<feature type="binding site" evidence="6">
    <location>
        <position position="102"/>
    </location>
    <ligand>
        <name>shikimate</name>
        <dbReference type="ChEBI" id="CHEBI:36208"/>
    </ligand>
</feature>
<comment type="catalytic activity">
    <reaction evidence="6">
        <text>shikimate + NADP(+) = 3-dehydroshikimate + NADPH + H(+)</text>
        <dbReference type="Rhea" id="RHEA:17737"/>
        <dbReference type="ChEBI" id="CHEBI:15378"/>
        <dbReference type="ChEBI" id="CHEBI:16630"/>
        <dbReference type="ChEBI" id="CHEBI:36208"/>
        <dbReference type="ChEBI" id="CHEBI:57783"/>
        <dbReference type="ChEBI" id="CHEBI:58349"/>
        <dbReference type="EC" id="1.1.1.25"/>
    </reaction>
</comment>
<comment type="pathway">
    <text evidence="6">Metabolic intermediate biosynthesis; chorismate biosynthesis; chorismate from D-erythrose 4-phosphate and phosphoenolpyruvate: step 4/7.</text>
</comment>
<evidence type="ECO:0000256" key="3">
    <source>
        <dbReference type="ARBA" id="ARBA00022857"/>
    </source>
</evidence>
<dbReference type="GO" id="GO:0008652">
    <property type="term" value="P:amino acid biosynthetic process"/>
    <property type="evidence" value="ECO:0007669"/>
    <property type="project" value="UniProtKB-KW"/>
</dbReference>
<dbReference type="GeneID" id="41594485"/>
<keyword evidence="2 6" id="KW-0028">Amino-acid biosynthesis</keyword>
<dbReference type="GO" id="GO:0004764">
    <property type="term" value="F:shikimate 3-dehydrogenase (NADP+) activity"/>
    <property type="evidence" value="ECO:0007669"/>
    <property type="project" value="UniProtKB-UniRule"/>
</dbReference>
<feature type="binding site" evidence="6">
    <location>
        <position position="266"/>
    </location>
    <ligand>
        <name>shikimate</name>
        <dbReference type="ChEBI" id="CHEBI:36208"/>
    </ligand>
</feature>
<dbReference type="CDD" id="cd01065">
    <property type="entry name" value="NAD_bind_Shikimate_DH"/>
    <property type="match status" value="1"/>
</dbReference>
<dbReference type="Pfam" id="PF18317">
    <property type="entry name" value="SDH_C"/>
    <property type="match status" value="1"/>
</dbReference>
<keyword evidence="4 6" id="KW-0560">Oxidoreductase</keyword>
<sequence>MINKGRYGNGGSSSAMMDSKNGRSSNDSNSNSSSSISISNNDSKIFCVIGDPVEHSLSPAMHNAVFSSLGLGYRYIAMRVKEHELSSAVEMLRDRALGFNVTIPHKIRIMDMLDDLDPLCKRVNAVNTVKVDGSRLKGYNTDVYGFIQPLRRRGIELRGKSVMIMGAGGAARAVLIALIDEHVGEVIIASRRVDDAKVKALYEMAVSNGIECRIVQLEYVRMYSKQCYLIVNATPIGMQGYHGYEDVSILDSNDIDSRSIVYDLVYRPMETRLIRNALNADAMIIHGYEMLVEQGAKALDIWLGIDAPRDVMSNAVLRYLAFGDRHG</sequence>
<dbReference type="SUPFAM" id="SSF51735">
    <property type="entry name" value="NAD(P)-binding Rossmann-fold domains"/>
    <property type="match status" value="1"/>
</dbReference>
<feature type="compositionally biased region" description="Low complexity" evidence="7">
    <location>
        <begin position="24"/>
        <end position="37"/>
    </location>
</feature>
<protein>
    <recommendedName>
        <fullName evidence="1 6">Shikimate dehydrogenase (NADP(+))</fullName>
        <shortName evidence="6">SDH</shortName>
        <ecNumber evidence="1 6">1.1.1.25</ecNumber>
    </recommendedName>
</protein>
<dbReference type="InterPro" id="IPR046346">
    <property type="entry name" value="Aminoacid_DH-like_N_sf"/>
</dbReference>
<dbReference type="EC" id="1.1.1.25" evidence="1 6"/>
<evidence type="ECO:0000256" key="2">
    <source>
        <dbReference type="ARBA" id="ARBA00022605"/>
    </source>
</evidence>
<proteinExistence type="inferred from homology"/>
<dbReference type="PANTHER" id="PTHR21089">
    <property type="entry name" value="SHIKIMATE DEHYDROGENASE"/>
    <property type="match status" value="1"/>
</dbReference>
<dbReference type="UniPathway" id="UPA00053">
    <property type="reaction ID" value="UER00087"/>
</dbReference>
<feature type="active site" description="Proton acceptor" evidence="6">
    <location>
        <position position="106"/>
    </location>
</feature>
<evidence type="ECO:0000256" key="4">
    <source>
        <dbReference type="ARBA" id="ARBA00023002"/>
    </source>
</evidence>
<feature type="domain" description="SDH C-terminal" evidence="9">
    <location>
        <begin position="287"/>
        <end position="317"/>
    </location>
</feature>
<dbReference type="NCBIfam" id="NF001314">
    <property type="entry name" value="PRK00258.2-2"/>
    <property type="match status" value="1"/>
</dbReference>
<dbReference type="Gene3D" id="3.40.50.10860">
    <property type="entry name" value="Leucine Dehydrogenase, chain A, domain 1"/>
    <property type="match status" value="1"/>
</dbReference>
<feature type="region of interest" description="Disordered" evidence="7">
    <location>
        <begin position="1"/>
        <end position="37"/>
    </location>
</feature>
<organism evidence="10 11">
    <name type="scientific">Candidatus Nitrosocaldus cavascurensis</name>
    <dbReference type="NCBI Taxonomy" id="2058097"/>
    <lineage>
        <taxon>Archaea</taxon>
        <taxon>Nitrososphaerota</taxon>
        <taxon>Nitrososphaeria</taxon>
        <taxon>Candidatus Nitrosocaldales</taxon>
        <taxon>Candidatus Nitrosocaldaceae</taxon>
        <taxon>Candidatus Nitrosocaldus</taxon>
    </lineage>
</organism>
<dbReference type="InterPro" id="IPR013708">
    <property type="entry name" value="Shikimate_DH-bd_N"/>
</dbReference>
<feature type="binding site" evidence="6">
    <location>
        <position position="287"/>
    </location>
    <ligand>
        <name>NADP(+)</name>
        <dbReference type="ChEBI" id="CHEBI:58349"/>
    </ligand>
</feature>
<name>A0A2K5APK2_9ARCH</name>
<evidence type="ECO:0000259" key="9">
    <source>
        <dbReference type="Pfam" id="PF18317"/>
    </source>
</evidence>
<dbReference type="Pfam" id="PF08501">
    <property type="entry name" value="Shikimate_dh_N"/>
    <property type="match status" value="1"/>
</dbReference>
<dbReference type="GO" id="GO:0050661">
    <property type="term" value="F:NADP binding"/>
    <property type="evidence" value="ECO:0007669"/>
    <property type="project" value="InterPro"/>
</dbReference>
<evidence type="ECO:0000256" key="5">
    <source>
        <dbReference type="ARBA" id="ARBA00023141"/>
    </source>
</evidence>
<feature type="binding site" evidence="6">
    <location>
        <position position="142"/>
    </location>
    <ligand>
        <name>shikimate</name>
        <dbReference type="ChEBI" id="CHEBI:36208"/>
    </ligand>
</feature>
<feature type="binding site" evidence="6">
    <location>
        <begin position="166"/>
        <end position="170"/>
    </location>
    <ligand>
        <name>NADP(+)</name>
        <dbReference type="ChEBI" id="CHEBI:58349"/>
    </ligand>
</feature>
<evidence type="ECO:0000256" key="1">
    <source>
        <dbReference type="ARBA" id="ARBA00012962"/>
    </source>
</evidence>
<dbReference type="InterPro" id="IPR022893">
    <property type="entry name" value="Shikimate_DH_fam"/>
</dbReference>
<comment type="subunit">
    <text evidence="6">Homodimer.</text>
</comment>
<evidence type="ECO:0000259" key="8">
    <source>
        <dbReference type="Pfam" id="PF08501"/>
    </source>
</evidence>
<keyword evidence="3 6" id="KW-0521">NADP</keyword>
<dbReference type="InterPro" id="IPR041121">
    <property type="entry name" value="SDH_C"/>
</dbReference>
<dbReference type="GO" id="GO:0019632">
    <property type="term" value="P:shikimate metabolic process"/>
    <property type="evidence" value="ECO:0007669"/>
    <property type="project" value="InterPro"/>
</dbReference>
<feature type="domain" description="Shikimate dehydrogenase substrate binding N-terminal" evidence="8">
    <location>
        <begin position="48"/>
        <end position="129"/>
    </location>
</feature>
<dbReference type="InterPro" id="IPR036291">
    <property type="entry name" value="NAD(P)-bd_dom_sf"/>
</dbReference>
<dbReference type="EMBL" id="LT981265">
    <property type="protein sequence ID" value="SPC33581.1"/>
    <property type="molecule type" value="Genomic_DNA"/>
</dbReference>
<dbReference type="PANTHER" id="PTHR21089:SF1">
    <property type="entry name" value="BIFUNCTIONAL 3-DEHYDROQUINATE DEHYDRATASE_SHIKIMATE DEHYDROGENASE, CHLOROPLASTIC"/>
    <property type="match status" value="1"/>
</dbReference>
<dbReference type="GO" id="GO:0009073">
    <property type="term" value="P:aromatic amino acid family biosynthetic process"/>
    <property type="evidence" value="ECO:0007669"/>
    <property type="project" value="UniProtKB-KW"/>
</dbReference>
<evidence type="ECO:0000256" key="6">
    <source>
        <dbReference type="HAMAP-Rule" id="MF_00222"/>
    </source>
</evidence>
<dbReference type="SUPFAM" id="SSF53223">
    <property type="entry name" value="Aminoacid dehydrogenase-like, N-terminal domain"/>
    <property type="match status" value="1"/>
</dbReference>
<feature type="binding site" evidence="6">
    <location>
        <position position="127"/>
    </location>
    <ligand>
        <name>shikimate</name>
        <dbReference type="ChEBI" id="CHEBI:36208"/>
    </ligand>
</feature>
<comment type="similarity">
    <text evidence="6">Belongs to the shikimate dehydrogenase family.</text>
</comment>